<dbReference type="EMBL" id="JARIHO010000055">
    <property type="protein sequence ID" value="KAJ7318984.1"/>
    <property type="molecule type" value="Genomic_DNA"/>
</dbReference>
<accession>A0AAD7EGI1</accession>
<protein>
    <submittedName>
        <fullName evidence="1">Uncharacterized protein</fullName>
    </submittedName>
</protein>
<proteinExistence type="predicted"/>
<dbReference type="Gene3D" id="2.130.10.10">
    <property type="entry name" value="YVTN repeat-like/Quinoprotein amine dehydrogenase"/>
    <property type="match status" value="1"/>
</dbReference>
<keyword evidence="2" id="KW-1185">Reference proteome</keyword>
<organism evidence="1 2">
    <name type="scientific">Mycena albidolilacea</name>
    <dbReference type="NCBI Taxonomy" id="1033008"/>
    <lineage>
        <taxon>Eukaryota</taxon>
        <taxon>Fungi</taxon>
        <taxon>Dikarya</taxon>
        <taxon>Basidiomycota</taxon>
        <taxon>Agaricomycotina</taxon>
        <taxon>Agaricomycetes</taxon>
        <taxon>Agaricomycetidae</taxon>
        <taxon>Agaricales</taxon>
        <taxon>Marasmiineae</taxon>
        <taxon>Mycenaceae</taxon>
        <taxon>Mycena</taxon>
    </lineage>
</organism>
<name>A0AAD7EGI1_9AGAR</name>
<reference evidence="1" key="1">
    <citation type="submission" date="2023-03" db="EMBL/GenBank/DDBJ databases">
        <title>Massive genome expansion in bonnet fungi (Mycena s.s.) driven by repeated elements and novel gene families across ecological guilds.</title>
        <authorList>
            <consortium name="Lawrence Berkeley National Laboratory"/>
            <person name="Harder C.B."/>
            <person name="Miyauchi S."/>
            <person name="Viragh M."/>
            <person name="Kuo A."/>
            <person name="Thoen E."/>
            <person name="Andreopoulos B."/>
            <person name="Lu D."/>
            <person name="Skrede I."/>
            <person name="Drula E."/>
            <person name="Henrissat B."/>
            <person name="Morin E."/>
            <person name="Kohler A."/>
            <person name="Barry K."/>
            <person name="LaButti K."/>
            <person name="Morin E."/>
            <person name="Salamov A."/>
            <person name="Lipzen A."/>
            <person name="Mereny Z."/>
            <person name="Hegedus B."/>
            <person name="Baldrian P."/>
            <person name="Stursova M."/>
            <person name="Weitz H."/>
            <person name="Taylor A."/>
            <person name="Grigoriev I.V."/>
            <person name="Nagy L.G."/>
            <person name="Martin F."/>
            <person name="Kauserud H."/>
        </authorList>
    </citation>
    <scope>NUCLEOTIDE SEQUENCE</scope>
    <source>
        <strain evidence="1">CBHHK002</strain>
    </source>
</reference>
<dbReference type="Proteomes" id="UP001218218">
    <property type="component" value="Unassembled WGS sequence"/>
</dbReference>
<dbReference type="InterPro" id="IPR015943">
    <property type="entry name" value="WD40/YVTN_repeat-like_dom_sf"/>
</dbReference>
<sequence>MAPSNAVATPMSPRVSFVDQYALWLRVHRGDNRLYTLHELGSALSVQAMPTAPNAISSTISSVSIIPANPPPGAVWAAAEILVSPSSARFGRYIYLEPQYRRADVHRGFLRDLRERLDQIRGMQFGGEDDEYLIAGGVAGTAGVVIYQRGDGGAESD</sequence>
<gene>
    <name evidence="1" type="ORF">DFH08DRAFT_1086340</name>
</gene>
<evidence type="ECO:0000313" key="2">
    <source>
        <dbReference type="Proteomes" id="UP001218218"/>
    </source>
</evidence>
<evidence type="ECO:0000313" key="1">
    <source>
        <dbReference type="EMBL" id="KAJ7318984.1"/>
    </source>
</evidence>
<comment type="caution">
    <text evidence="1">The sequence shown here is derived from an EMBL/GenBank/DDBJ whole genome shotgun (WGS) entry which is preliminary data.</text>
</comment>
<dbReference type="AlphaFoldDB" id="A0AAD7EGI1"/>